<organism evidence="2 3">
    <name type="scientific">Lentinula guzmanii</name>
    <dbReference type="NCBI Taxonomy" id="2804957"/>
    <lineage>
        <taxon>Eukaryota</taxon>
        <taxon>Fungi</taxon>
        <taxon>Dikarya</taxon>
        <taxon>Basidiomycota</taxon>
        <taxon>Agaricomycotina</taxon>
        <taxon>Agaricomycetes</taxon>
        <taxon>Agaricomycetidae</taxon>
        <taxon>Agaricales</taxon>
        <taxon>Marasmiineae</taxon>
        <taxon>Omphalotaceae</taxon>
        <taxon>Lentinula</taxon>
    </lineage>
</organism>
<comment type="caution">
    <text evidence="2">The sequence shown here is derived from an EMBL/GenBank/DDBJ whole genome shotgun (WGS) entry which is preliminary data.</text>
</comment>
<dbReference type="SUPFAM" id="SSF63829">
    <property type="entry name" value="Calcium-dependent phosphotriesterase"/>
    <property type="match status" value="1"/>
</dbReference>
<reference evidence="2" key="1">
    <citation type="submission" date="2022-08" db="EMBL/GenBank/DDBJ databases">
        <authorList>
            <consortium name="DOE Joint Genome Institute"/>
            <person name="Min B."/>
            <person name="Sierra-Patev S."/>
            <person name="Naranjo-Ortiz M."/>
            <person name="Looney B."/>
            <person name="Konkel Z."/>
            <person name="Slot J.C."/>
            <person name="Sakamoto Y."/>
            <person name="Steenwyk J.L."/>
            <person name="Rokas A."/>
            <person name="Carro J."/>
            <person name="Camarero S."/>
            <person name="Ferreira P."/>
            <person name="Molpeceres G."/>
            <person name="Ruiz-duenas F.J."/>
            <person name="Serrano A."/>
            <person name="Henrissat B."/>
            <person name="Drula E."/>
            <person name="Hughes K.W."/>
            <person name="Mata J.L."/>
            <person name="Ishikawa N.K."/>
            <person name="Vargas-Isla R."/>
            <person name="Ushijima S."/>
            <person name="Smith C.A."/>
            <person name="Ahrendt S."/>
            <person name="Andreopoulos W."/>
            <person name="He G."/>
            <person name="LaButti K."/>
            <person name="Lipzen A."/>
            <person name="Ng V."/>
            <person name="Riley R."/>
            <person name="Sandor L."/>
            <person name="Barry K."/>
            <person name="Martinez A.T."/>
            <person name="Xiao Y."/>
            <person name="Gibbons J.G."/>
            <person name="Terashima K."/>
            <person name="Hibbett D.S."/>
            <person name="Grigoriev I.V."/>
        </authorList>
    </citation>
    <scope>NUCLEOTIDE SEQUENCE</scope>
    <source>
        <strain evidence="2">ET3784</strain>
    </source>
</reference>
<evidence type="ECO:0000313" key="3">
    <source>
        <dbReference type="Proteomes" id="UP001176059"/>
    </source>
</evidence>
<dbReference type="AlphaFoldDB" id="A0AA38JLA9"/>
<gene>
    <name evidence="2" type="ORF">DFJ43DRAFT_1155276</name>
</gene>
<feature type="chain" id="PRO_5041220788" description="Quinoprotein amine dehydrogenase beta chain-like protein" evidence="1">
    <location>
        <begin position="20"/>
        <end position="348"/>
    </location>
</feature>
<protein>
    <recommendedName>
        <fullName evidence="4">Quinoprotein amine dehydrogenase beta chain-like protein</fullName>
    </recommendedName>
</protein>
<proteinExistence type="predicted"/>
<dbReference type="PANTHER" id="PTHR42060">
    <property type="entry name" value="NHL REPEAT-CONTAINING PROTEIN-RELATED"/>
    <property type="match status" value="1"/>
</dbReference>
<dbReference type="PANTHER" id="PTHR42060:SF1">
    <property type="entry name" value="NHL REPEAT-CONTAINING PROTEIN"/>
    <property type="match status" value="1"/>
</dbReference>
<dbReference type="InterPro" id="IPR052998">
    <property type="entry name" value="Hetero-Diels-Alderase-like"/>
</dbReference>
<reference evidence="2" key="2">
    <citation type="journal article" date="2023" name="Proc. Natl. Acad. Sci. U.S.A.">
        <title>A global phylogenomic analysis of the shiitake genus Lentinula.</title>
        <authorList>
            <person name="Sierra-Patev S."/>
            <person name="Min B."/>
            <person name="Naranjo-Ortiz M."/>
            <person name="Looney B."/>
            <person name="Konkel Z."/>
            <person name="Slot J.C."/>
            <person name="Sakamoto Y."/>
            <person name="Steenwyk J.L."/>
            <person name="Rokas A."/>
            <person name="Carro J."/>
            <person name="Camarero S."/>
            <person name="Ferreira P."/>
            <person name="Molpeceres G."/>
            <person name="Ruiz-Duenas F.J."/>
            <person name="Serrano A."/>
            <person name="Henrissat B."/>
            <person name="Drula E."/>
            <person name="Hughes K.W."/>
            <person name="Mata J.L."/>
            <person name="Ishikawa N.K."/>
            <person name="Vargas-Isla R."/>
            <person name="Ushijima S."/>
            <person name="Smith C.A."/>
            <person name="Donoghue J."/>
            <person name="Ahrendt S."/>
            <person name="Andreopoulos W."/>
            <person name="He G."/>
            <person name="LaButti K."/>
            <person name="Lipzen A."/>
            <person name="Ng V."/>
            <person name="Riley R."/>
            <person name="Sandor L."/>
            <person name="Barry K."/>
            <person name="Martinez A.T."/>
            <person name="Xiao Y."/>
            <person name="Gibbons J.G."/>
            <person name="Terashima K."/>
            <person name="Grigoriev I.V."/>
            <person name="Hibbett D."/>
        </authorList>
    </citation>
    <scope>NUCLEOTIDE SEQUENCE</scope>
    <source>
        <strain evidence="2">ET3784</strain>
    </source>
</reference>
<evidence type="ECO:0000256" key="1">
    <source>
        <dbReference type="SAM" id="SignalP"/>
    </source>
</evidence>
<feature type="signal peptide" evidence="1">
    <location>
        <begin position="1"/>
        <end position="19"/>
    </location>
</feature>
<dbReference type="InterPro" id="IPR011042">
    <property type="entry name" value="6-blade_b-propeller_TolB-like"/>
</dbReference>
<dbReference type="EMBL" id="JANVFO010000029">
    <property type="protein sequence ID" value="KAJ3731601.1"/>
    <property type="molecule type" value="Genomic_DNA"/>
</dbReference>
<name>A0AA38JLA9_9AGAR</name>
<accession>A0AA38JLA9</accession>
<keyword evidence="1" id="KW-0732">Signal</keyword>
<keyword evidence="3" id="KW-1185">Reference proteome</keyword>
<sequence>MHASFGLIALLSSAAGALCATVPYNRSLTLNAATLVTPEVVHTFPNGTNMENLAVRASGQILCTIITGPDLFQVDPIVDSPATLIHSFTGYETLFGIAEVQPDQFYVLAGNASAATLTSVPGSWSAFHVDMTSFDSEGTATIDKVADFPDALLLNGMGLLNQAEGLVYVADPFAGAISILNVNTGDHYVAINNSLTVPAAPFTTPLGVNGVHVFQQPDGPLYVYFSNTAQSLLARMPINATGVPTGDAEVVASGIIADDFTFDSAGNVLQAVIGSDEIVKINPATGTITVLAGSPNNTELRSVSAAQFGRLSNDSTTLFVTLNGGNLGAGGPVVPGAVKMLELGTTLA</sequence>
<evidence type="ECO:0008006" key="4">
    <source>
        <dbReference type="Google" id="ProtNLM"/>
    </source>
</evidence>
<evidence type="ECO:0000313" key="2">
    <source>
        <dbReference type="EMBL" id="KAJ3731601.1"/>
    </source>
</evidence>
<dbReference type="Gene3D" id="2.120.10.30">
    <property type="entry name" value="TolB, C-terminal domain"/>
    <property type="match status" value="1"/>
</dbReference>
<dbReference type="Proteomes" id="UP001176059">
    <property type="component" value="Unassembled WGS sequence"/>
</dbReference>